<protein>
    <submittedName>
        <fullName evidence="2">Uncharacterized protein</fullName>
    </submittedName>
</protein>
<proteinExistence type="predicted"/>
<evidence type="ECO:0000313" key="3">
    <source>
        <dbReference type="EMBL" id="NHK27245.1"/>
    </source>
</evidence>
<reference evidence="2" key="3">
    <citation type="submission" date="2020-09" db="EMBL/GenBank/DDBJ databases">
        <authorList>
            <person name="Sun Q."/>
            <person name="Zhou Y."/>
        </authorList>
    </citation>
    <scope>NUCLEOTIDE SEQUENCE</scope>
    <source>
        <strain evidence="2">CGMCC 1.14984</strain>
    </source>
</reference>
<organism evidence="2 4">
    <name type="scientific">Aquisalinus luteolus</name>
    <dbReference type="NCBI Taxonomy" id="1566827"/>
    <lineage>
        <taxon>Bacteria</taxon>
        <taxon>Pseudomonadati</taxon>
        <taxon>Pseudomonadota</taxon>
        <taxon>Alphaproteobacteria</taxon>
        <taxon>Parvularculales</taxon>
        <taxon>Parvularculaceae</taxon>
        <taxon>Aquisalinus</taxon>
    </lineage>
</organism>
<evidence type="ECO:0000256" key="1">
    <source>
        <dbReference type="SAM" id="SignalP"/>
    </source>
</evidence>
<comment type="caution">
    <text evidence="2">The sequence shown here is derived from an EMBL/GenBank/DDBJ whole genome shotgun (WGS) entry which is preliminary data.</text>
</comment>
<dbReference type="Proteomes" id="UP000818603">
    <property type="component" value="Unassembled WGS sequence"/>
</dbReference>
<evidence type="ECO:0000313" key="4">
    <source>
        <dbReference type="Proteomes" id="UP000621856"/>
    </source>
</evidence>
<dbReference type="Proteomes" id="UP000621856">
    <property type="component" value="Unassembled WGS sequence"/>
</dbReference>
<dbReference type="EMBL" id="BMGZ01000001">
    <property type="protein sequence ID" value="GGH94852.1"/>
    <property type="molecule type" value="Genomic_DNA"/>
</dbReference>
<gene>
    <name evidence="3" type="ORF">FF098_004955</name>
    <name evidence="2" type="ORF">GCM10011355_10010</name>
</gene>
<evidence type="ECO:0000313" key="2">
    <source>
        <dbReference type="EMBL" id="GGH94852.1"/>
    </source>
</evidence>
<reference evidence="3 5" key="2">
    <citation type="submission" date="2020-02" db="EMBL/GenBank/DDBJ databases">
        <title>Genome sequence of Parvularcula flava strain NH6-79.</title>
        <authorList>
            <person name="Abdul Karim M.H."/>
            <person name="Lam M.Q."/>
            <person name="Chen S.J."/>
            <person name="Yahya A."/>
            <person name="Shahir S."/>
            <person name="Shamsir M.S."/>
            <person name="Chong C.S."/>
        </authorList>
    </citation>
    <scope>NUCLEOTIDE SEQUENCE [LARGE SCALE GENOMIC DNA]</scope>
    <source>
        <strain evidence="3 5">NH6-79</strain>
    </source>
</reference>
<sequence length="627" mass="70158">MRIVKRFVTGLVGLFASLTASVSAQDQLFEDELQTLPGPFTEMEGTVPYDVFPFPDVPRGEIWIPEMRYEPLSTFVPDSFLSELPASARTIFDEGRRLRDAGQGQTAIDYLTANIDGLPEGFAESEISSIYSNGYGGIPVDRAEAILWAERAAEKRPNYYVWLAQLAETQEMRWHYWSKGLSRGCHGCAWPLYHAQVYAEKKGRFSVDKMLRTGNGDTSANEFRDVLSWDERIKVAAFAVEIGDPSGHRLLADAAVMGRGYDGFDFKDIDDASPFGADIRQTARQLTGQNITSVALPYVVTQRVRSGLIPDSFRKAEERMMQGKTVEAVSLLLNHEAHGRYAPAIINAVMGRTTREHDISPSVANSFVLWSLESGGLSDFDSAALIYKFGLKIRVKNSDGWGTTTKKDERVADTILAFGSTMDVISPTTLSYIAQLENRIGAGQLAKSAESCLASAYSQSSLFEQFSVWKTCLATVYAAWGVTDEVDFYPEPSGLIEQFQRLEDSLAVEEKNRRRQAVYDGIQARRENADPRYYSQPTFGSNLELMAAIDRQYDWDMDMASRSSAAQLKPGEFNTVAAYKARRYEQQQRVMRGQVQDYREMDLTRPDDAVCARWSMVNMPHCAAPTQ</sequence>
<evidence type="ECO:0000313" key="5">
    <source>
        <dbReference type="Proteomes" id="UP000818603"/>
    </source>
</evidence>
<dbReference type="AlphaFoldDB" id="A0A8J3A2V8"/>
<keyword evidence="5" id="KW-1185">Reference proteome</keyword>
<dbReference type="EMBL" id="VCJR02000001">
    <property type="protein sequence ID" value="NHK27245.1"/>
    <property type="molecule type" value="Genomic_DNA"/>
</dbReference>
<keyword evidence="1" id="KW-0732">Signal</keyword>
<feature type="signal peptide" evidence="1">
    <location>
        <begin position="1"/>
        <end position="24"/>
    </location>
</feature>
<reference evidence="2" key="1">
    <citation type="journal article" date="2014" name="Int. J. Syst. Evol. Microbiol.">
        <title>Complete genome sequence of Corynebacterium casei LMG S-19264T (=DSM 44701T), isolated from a smear-ripened cheese.</title>
        <authorList>
            <consortium name="US DOE Joint Genome Institute (JGI-PGF)"/>
            <person name="Walter F."/>
            <person name="Albersmeier A."/>
            <person name="Kalinowski J."/>
            <person name="Ruckert C."/>
        </authorList>
    </citation>
    <scope>NUCLEOTIDE SEQUENCE</scope>
    <source>
        <strain evidence="2">CGMCC 1.14984</strain>
    </source>
</reference>
<feature type="chain" id="PRO_5035150385" evidence="1">
    <location>
        <begin position="25"/>
        <end position="627"/>
    </location>
</feature>
<dbReference type="RefSeq" id="WP_155138041.1">
    <property type="nucleotide sequence ID" value="NZ_BMGZ01000001.1"/>
</dbReference>
<name>A0A8J3A2V8_9PROT</name>
<accession>A0A8J3A2V8</accession>